<dbReference type="RefSeq" id="WP_146797111.1">
    <property type="nucleotide sequence ID" value="NZ_BJUU01000028.1"/>
</dbReference>
<evidence type="ECO:0000256" key="1">
    <source>
        <dbReference type="SAM" id="Phobius"/>
    </source>
</evidence>
<sequence length="169" mass="18668">MTDIDRNLLEATKSHRTRLASAFVFGRQRERRAVQTNVGRVTGSIVLAAVVCIGCIGTSFVLDLLESNRNEAAITAFQEALASNPIQPTDEMPEDEATGFLVDPASDDLIDPQTGFRVDRETMLATDLEGRTIDPRLDWFFDPQTGYYTDPTSGITIDPTTLQVVEEQD</sequence>
<proteinExistence type="predicted"/>
<reference evidence="2 3" key="1">
    <citation type="submission" date="2019-07" db="EMBL/GenBank/DDBJ databases">
        <title>Whole genome shotgun sequence of Agrococcus baldri NBRC 103055.</title>
        <authorList>
            <person name="Hosoyama A."/>
            <person name="Uohara A."/>
            <person name="Ohji S."/>
            <person name="Ichikawa N."/>
        </authorList>
    </citation>
    <scope>NUCLEOTIDE SEQUENCE [LARGE SCALE GENOMIC DNA]</scope>
    <source>
        <strain evidence="2 3">NBRC 103055</strain>
    </source>
</reference>
<evidence type="ECO:0000313" key="2">
    <source>
        <dbReference type="EMBL" id="GEK81475.1"/>
    </source>
</evidence>
<dbReference type="AlphaFoldDB" id="A0AA87RJU6"/>
<gene>
    <name evidence="2" type="ORF">ABA31_28260</name>
</gene>
<protein>
    <recommendedName>
        <fullName evidence="4">OCRE domain-containing protein</fullName>
    </recommendedName>
</protein>
<keyword evidence="1" id="KW-1133">Transmembrane helix</keyword>
<organism evidence="2 3">
    <name type="scientific">Agrococcus baldri</name>
    <dbReference type="NCBI Taxonomy" id="153730"/>
    <lineage>
        <taxon>Bacteria</taxon>
        <taxon>Bacillati</taxon>
        <taxon>Actinomycetota</taxon>
        <taxon>Actinomycetes</taxon>
        <taxon>Micrococcales</taxon>
        <taxon>Microbacteriaceae</taxon>
        <taxon>Agrococcus</taxon>
    </lineage>
</organism>
<evidence type="ECO:0000313" key="3">
    <source>
        <dbReference type="Proteomes" id="UP000321749"/>
    </source>
</evidence>
<feature type="transmembrane region" description="Helical" evidence="1">
    <location>
        <begin position="45"/>
        <end position="65"/>
    </location>
</feature>
<keyword evidence="3" id="KW-1185">Reference proteome</keyword>
<dbReference type="Proteomes" id="UP000321749">
    <property type="component" value="Unassembled WGS sequence"/>
</dbReference>
<keyword evidence="1" id="KW-0472">Membrane</keyword>
<comment type="caution">
    <text evidence="2">The sequence shown here is derived from an EMBL/GenBank/DDBJ whole genome shotgun (WGS) entry which is preliminary data.</text>
</comment>
<dbReference type="EMBL" id="BJUU01000028">
    <property type="protein sequence ID" value="GEK81475.1"/>
    <property type="molecule type" value="Genomic_DNA"/>
</dbReference>
<evidence type="ECO:0008006" key="4">
    <source>
        <dbReference type="Google" id="ProtNLM"/>
    </source>
</evidence>
<accession>A0AA87RJU6</accession>
<keyword evidence="1" id="KW-0812">Transmembrane</keyword>
<name>A0AA87RJU6_9MICO</name>